<sequence>MLSLIKIPTASALCSSSAQSGHRVLQSF</sequence>
<proteinExistence type="predicted"/>
<accession>A0A0E9PMF9</accession>
<protein>
    <submittedName>
        <fullName evidence="1">Uncharacterized protein</fullName>
    </submittedName>
</protein>
<dbReference type="AlphaFoldDB" id="A0A0E9PMF9"/>
<dbReference type="EMBL" id="GBXM01102776">
    <property type="protein sequence ID" value="JAH05801.1"/>
    <property type="molecule type" value="Transcribed_RNA"/>
</dbReference>
<evidence type="ECO:0000313" key="1">
    <source>
        <dbReference type="EMBL" id="JAH05801.1"/>
    </source>
</evidence>
<reference evidence="1" key="1">
    <citation type="submission" date="2014-11" db="EMBL/GenBank/DDBJ databases">
        <authorList>
            <person name="Amaro Gonzalez C."/>
        </authorList>
    </citation>
    <scope>NUCLEOTIDE SEQUENCE</scope>
</reference>
<name>A0A0E9PMF9_ANGAN</name>
<reference evidence="1" key="2">
    <citation type="journal article" date="2015" name="Fish Shellfish Immunol.">
        <title>Early steps in the European eel (Anguilla anguilla)-Vibrio vulnificus interaction in the gills: Role of the RtxA13 toxin.</title>
        <authorList>
            <person name="Callol A."/>
            <person name="Pajuelo D."/>
            <person name="Ebbesson L."/>
            <person name="Teles M."/>
            <person name="MacKenzie S."/>
            <person name="Amaro C."/>
        </authorList>
    </citation>
    <scope>NUCLEOTIDE SEQUENCE</scope>
</reference>
<organism evidence="1">
    <name type="scientific">Anguilla anguilla</name>
    <name type="common">European freshwater eel</name>
    <name type="synonym">Muraena anguilla</name>
    <dbReference type="NCBI Taxonomy" id="7936"/>
    <lineage>
        <taxon>Eukaryota</taxon>
        <taxon>Metazoa</taxon>
        <taxon>Chordata</taxon>
        <taxon>Craniata</taxon>
        <taxon>Vertebrata</taxon>
        <taxon>Euteleostomi</taxon>
        <taxon>Actinopterygii</taxon>
        <taxon>Neopterygii</taxon>
        <taxon>Teleostei</taxon>
        <taxon>Anguilliformes</taxon>
        <taxon>Anguillidae</taxon>
        <taxon>Anguilla</taxon>
    </lineage>
</organism>